<organism evidence="2 3">
    <name type="scientific">Candidatus Amunia macphersoniae</name>
    <dbReference type="NCBI Taxonomy" id="3127014"/>
    <lineage>
        <taxon>Bacteria</taxon>
        <taxon>Bacillati</taxon>
        <taxon>Candidatus Dormiibacterota</taxon>
        <taxon>Candidatus Dormibacteria</taxon>
        <taxon>Candidatus Aeolococcales</taxon>
        <taxon>Candidatus Aeolococcaceae</taxon>
        <taxon>Candidatus Amunia</taxon>
    </lineage>
</organism>
<dbReference type="Pfam" id="PF03780">
    <property type="entry name" value="Asp23"/>
    <property type="match status" value="1"/>
</dbReference>
<accession>A0A934KAG2</accession>
<proteinExistence type="inferred from homology"/>
<dbReference type="InterPro" id="IPR005531">
    <property type="entry name" value="Asp23"/>
</dbReference>
<sequence length="148" mass="15311">MTTDAPLAPSAPPCSPHAGRYRVGADLVPAAERGDLTIADGVIEKIAATLVAQVDQIGGTARRVLGVPLGSGDPDGLPQVRATVTGSVVALEVACTVTYPAPIGRVTDQARRHLIGRIAELTDLTVRQVDITVTALRSTTKTTPRGLQ</sequence>
<name>A0A934KAG2_9BACT</name>
<dbReference type="EMBL" id="JAEKNN010000003">
    <property type="protein sequence ID" value="MBJ7607873.1"/>
    <property type="molecule type" value="Genomic_DNA"/>
</dbReference>
<protein>
    <submittedName>
        <fullName evidence="2">Asp23/Gls24 family envelope stress response protein</fullName>
    </submittedName>
</protein>
<dbReference type="Proteomes" id="UP000614410">
    <property type="component" value="Unassembled WGS sequence"/>
</dbReference>
<evidence type="ECO:0000256" key="1">
    <source>
        <dbReference type="ARBA" id="ARBA00005721"/>
    </source>
</evidence>
<dbReference type="AlphaFoldDB" id="A0A934KAG2"/>
<comment type="similarity">
    <text evidence="1">Belongs to the asp23 family.</text>
</comment>
<reference evidence="2 3" key="1">
    <citation type="submission" date="2020-10" db="EMBL/GenBank/DDBJ databases">
        <title>Ca. Dormibacterota MAGs.</title>
        <authorList>
            <person name="Montgomery K."/>
        </authorList>
    </citation>
    <scope>NUCLEOTIDE SEQUENCE [LARGE SCALE GENOMIC DNA]</scope>
    <source>
        <strain evidence="2">Mitchell_Peninsula_5</strain>
    </source>
</reference>
<gene>
    <name evidence="2" type="ORF">JF887_00365</name>
</gene>
<comment type="caution">
    <text evidence="2">The sequence shown here is derived from an EMBL/GenBank/DDBJ whole genome shotgun (WGS) entry which is preliminary data.</text>
</comment>
<evidence type="ECO:0000313" key="3">
    <source>
        <dbReference type="Proteomes" id="UP000614410"/>
    </source>
</evidence>
<evidence type="ECO:0000313" key="2">
    <source>
        <dbReference type="EMBL" id="MBJ7607873.1"/>
    </source>
</evidence>